<dbReference type="GO" id="GO:0046872">
    <property type="term" value="F:metal ion binding"/>
    <property type="evidence" value="ECO:0007669"/>
    <property type="project" value="UniProtKB-KW"/>
</dbReference>
<dbReference type="CDD" id="cd13539">
    <property type="entry name" value="PBP2_AvModA"/>
    <property type="match status" value="1"/>
</dbReference>
<dbReference type="RefSeq" id="WP_055422990.1">
    <property type="nucleotide sequence ID" value="NZ_CYHH01000003.1"/>
</dbReference>
<evidence type="ECO:0000256" key="2">
    <source>
        <dbReference type="ARBA" id="ARBA00022723"/>
    </source>
</evidence>
<sequence>MRRFLFLFVLLLAAPYAFADTIAVAVAANFTAPMRELAERFRRDTGHELQLSFGATGNFYAQIRNGAPFAVLLAADQETPARLEQEGYALAGSRITYAVGKLALWSPDPALVDEGGEVLRRGNFNRIALANPRHAPYGAAAMAAMQALGVHEPLVAKFVLGENVGQAFQFVASGNAELGFVALAQVYEAPGRLRPGSLWLVPQTLYPPIRQDAVILLPGAKDGRPTEAVARLLTYLQEPAARALIRAYGYE</sequence>
<protein>
    <submittedName>
        <fullName evidence="6">Molybdenum ABC transporter, periplasmic molybdate-binding protein</fullName>
    </submittedName>
</protein>
<dbReference type="InterPro" id="IPR050682">
    <property type="entry name" value="ModA/WtpA"/>
</dbReference>
<gene>
    <name evidence="6" type="ORF">Ga0061068_1035</name>
</gene>
<reference evidence="7" key="1">
    <citation type="submission" date="2015-08" db="EMBL/GenBank/DDBJ databases">
        <authorList>
            <person name="Babu N.S."/>
            <person name="Beckwith C.J."/>
            <person name="Beseler K.G."/>
            <person name="Brison A."/>
            <person name="Carone J.V."/>
            <person name="Caskin T.P."/>
            <person name="Diamond M."/>
            <person name="Durham M.E."/>
            <person name="Foxe J.M."/>
            <person name="Go M."/>
            <person name="Henderson B.A."/>
            <person name="Jones I.B."/>
            <person name="McGettigan J.A."/>
            <person name="Micheletti S.J."/>
            <person name="Nasrallah M.E."/>
            <person name="Ortiz D."/>
            <person name="Piller C.R."/>
            <person name="Privatt S.R."/>
            <person name="Schneider S.L."/>
            <person name="Sharp S."/>
            <person name="Smith T.C."/>
            <person name="Stanton J.D."/>
            <person name="Ullery H.E."/>
            <person name="Wilson R.J."/>
            <person name="Serrano M.G."/>
            <person name="Buck G."/>
            <person name="Lee V."/>
            <person name="Wang Y."/>
            <person name="Carvalho R."/>
            <person name="Voegtly L."/>
            <person name="Shi R."/>
            <person name="Duckworth R."/>
            <person name="Johnson A."/>
            <person name="Loviza R."/>
            <person name="Walstead R."/>
            <person name="Shah Z."/>
            <person name="Kiflezghi M."/>
            <person name="Wade K."/>
            <person name="Ball S.L."/>
            <person name="Bradley K.W."/>
            <person name="Asai D.J."/>
            <person name="Bowman C.A."/>
            <person name="Russell D.A."/>
            <person name="Pope W.H."/>
            <person name="Jacobs-Sera D."/>
            <person name="Hendrix R.W."/>
            <person name="Hatfull G.F."/>
        </authorList>
    </citation>
    <scope>NUCLEOTIDE SEQUENCE [LARGE SCALE GENOMIC DNA]</scope>
    <source>
        <strain evidence="7">JCM 19170</strain>
    </source>
</reference>
<proteinExistence type="inferred from homology"/>
<organism evidence="6 7">
    <name type="scientific">Tepidiphilus thermophilus</name>
    <dbReference type="NCBI Taxonomy" id="876478"/>
    <lineage>
        <taxon>Bacteria</taxon>
        <taxon>Pseudomonadati</taxon>
        <taxon>Pseudomonadota</taxon>
        <taxon>Hydrogenophilia</taxon>
        <taxon>Hydrogenophilales</taxon>
        <taxon>Hydrogenophilaceae</taxon>
        <taxon>Tepidiphilus</taxon>
    </lineage>
</organism>
<evidence type="ECO:0000313" key="7">
    <source>
        <dbReference type="Proteomes" id="UP000182108"/>
    </source>
</evidence>
<evidence type="ECO:0000256" key="4">
    <source>
        <dbReference type="PIRSR" id="PIRSR004846-1"/>
    </source>
</evidence>
<dbReference type="EMBL" id="CYHH01000003">
    <property type="protein sequence ID" value="CUB06132.1"/>
    <property type="molecule type" value="Genomic_DNA"/>
</dbReference>
<dbReference type="OrthoDB" id="9785015at2"/>
<feature type="binding site" evidence="4">
    <location>
        <position position="56"/>
    </location>
    <ligand>
        <name>molybdate</name>
        <dbReference type="ChEBI" id="CHEBI:36264"/>
    </ligand>
</feature>
<evidence type="ECO:0000313" key="6">
    <source>
        <dbReference type="EMBL" id="CUB06132.1"/>
    </source>
</evidence>
<dbReference type="PANTHER" id="PTHR30632:SF14">
    <property type="entry name" value="TUNGSTATE_MOLYBDATE_CHROMATE-BINDING PROTEIN MODA"/>
    <property type="match status" value="1"/>
</dbReference>
<keyword evidence="7" id="KW-1185">Reference proteome</keyword>
<dbReference type="Gene3D" id="3.40.190.10">
    <property type="entry name" value="Periplasmic binding protein-like II"/>
    <property type="match status" value="2"/>
</dbReference>
<keyword evidence="2 4" id="KW-0479">Metal-binding</keyword>
<dbReference type="InterPro" id="IPR044084">
    <property type="entry name" value="AvModA-like_subst-bd"/>
</dbReference>
<dbReference type="NCBIfam" id="TIGR01256">
    <property type="entry name" value="modA"/>
    <property type="match status" value="1"/>
</dbReference>
<evidence type="ECO:0000256" key="3">
    <source>
        <dbReference type="ARBA" id="ARBA00022729"/>
    </source>
</evidence>
<feature type="chain" id="PRO_5005505844" evidence="5">
    <location>
        <begin position="20"/>
        <end position="251"/>
    </location>
</feature>
<keyword evidence="4" id="KW-0500">Molybdenum</keyword>
<dbReference type="SUPFAM" id="SSF53850">
    <property type="entry name" value="Periplasmic binding protein-like II"/>
    <property type="match status" value="1"/>
</dbReference>
<keyword evidence="3 5" id="KW-0732">Signal</keyword>
<dbReference type="PANTHER" id="PTHR30632">
    <property type="entry name" value="MOLYBDATE-BINDING PERIPLASMIC PROTEIN"/>
    <property type="match status" value="1"/>
</dbReference>
<evidence type="ECO:0000256" key="1">
    <source>
        <dbReference type="ARBA" id="ARBA00009175"/>
    </source>
</evidence>
<comment type="similarity">
    <text evidence="1">Belongs to the bacterial solute-binding protein ModA family.</text>
</comment>
<dbReference type="GO" id="GO:0015689">
    <property type="term" value="P:molybdate ion transport"/>
    <property type="evidence" value="ECO:0007669"/>
    <property type="project" value="InterPro"/>
</dbReference>
<dbReference type="InterPro" id="IPR005950">
    <property type="entry name" value="ModA"/>
</dbReference>
<evidence type="ECO:0000256" key="5">
    <source>
        <dbReference type="SAM" id="SignalP"/>
    </source>
</evidence>
<dbReference type="AlphaFoldDB" id="A0A0K6IS51"/>
<dbReference type="GO" id="GO:0030973">
    <property type="term" value="F:molybdate ion binding"/>
    <property type="evidence" value="ECO:0007669"/>
    <property type="project" value="InterPro"/>
</dbReference>
<feature type="binding site" evidence="4">
    <location>
        <position position="164"/>
    </location>
    <ligand>
        <name>molybdate</name>
        <dbReference type="ChEBI" id="CHEBI:36264"/>
    </ligand>
</feature>
<dbReference type="Proteomes" id="UP000182108">
    <property type="component" value="Unassembled WGS sequence"/>
</dbReference>
<name>A0A0K6IS51_9PROT</name>
<accession>A0A0K6IS51</accession>
<feature type="signal peptide" evidence="5">
    <location>
        <begin position="1"/>
        <end position="19"/>
    </location>
</feature>
<dbReference type="Pfam" id="PF13531">
    <property type="entry name" value="SBP_bac_11"/>
    <property type="match status" value="1"/>
</dbReference>
<dbReference type="PIRSF" id="PIRSF004846">
    <property type="entry name" value="ModA"/>
    <property type="match status" value="1"/>
</dbReference>